<reference evidence="3" key="1">
    <citation type="journal article" date="2011" name="PLoS Genet.">
        <title>The genome sequence of the leaf-cutter ant Atta cephalotes reveals insights into its obligate symbiotic lifestyle.</title>
        <authorList>
            <person name="Suen G."/>
            <person name="Teiling C."/>
            <person name="Li L."/>
            <person name="Holt C."/>
            <person name="Abouheif E."/>
            <person name="Bornberg-Bauer E."/>
            <person name="Bouffard P."/>
            <person name="Caldera E.J."/>
            <person name="Cash E."/>
            <person name="Cavanaugh A."/>
            <person name="Denas O."/>
            <person name="Elhaik E."/>
            <person name="Fave M.J."/>
            <person name="Gadau J."/>
            <person name="Gibson J.D."/>
            <person name="Graur D."/>
            <person name="Grubbs K.J."/>
            <person name="Hagen D.E."/>
            <person name="Harkins T.T."/>
            <person name="Helmkampf M."/>
            <person name="Hu H."/>
            <person name="Johnson B.R."/>
            <person name="Kim J."/>
            <person name="Marsh S.E."/>
            <person name="Moeller J.A."/>
            <person name="Munoz-Torres M.C."/>
            <person name="Murphy M.C."/>
            <person name="Naughton M.C."/>
            <person name="Nigam S."/>
            <person name="Overson R."/>
            <person name="Rajakumar R."/>
            <person name="Reese J.T."/>
            <person name="Scott J.J."/>
            <person name="Smith C.R."/>
            <person name="Tao S."/>
            <person name="Tsutsui N.D."/>
            <person name="Viljakainen L."/>
            <person name="Wissler L."/>
            <person name="Yandell M.D."/>
            <person name="Zimmer F."/>
            <person name="Taylor J."/>
            <person name="Slater S.C."/>
            <person name="Clifton S.W."/>
            <person name="Warren W.C."/>
            <person name="Elsik C.G."/>
            <person name="Smith C.D."/>
            <person name="Weinstock G.M."/>
            <person name="Gerardo N.M."/>
            <person name="Currie C.R."/>
        </authorList>
    </citation>
    <scope>NUCLEOTIDE SEQUENCE [LARGE SCALE GENOMIC DNA]</scope>
</reference>
<keyword evidence="3" id="KW-1185">Reference proteome</keyword>
<evidence type="ECO:0000313" key="2">
    <source>
        <dbReference type="EnsemblMetazoa" id="XP_012059207.1"/>
    </source>
</evidence>
<dbReference type="EnsemblMetazoa" id="XM_012203817.1">
    <property type="protein sequence ID" value="XP_012059207.1"/>
    <property type="gene ID" value="LOC105622391"/>
</dbReference>
<feature type="region of interest" description="Disordered" evidence="1">
    <location>
        <begin position="50"/>
        <end position="76"/>
    </location>
</feature>
<feature type="region of interest" description="Disordered" evidence="1">
    <location>
        <begin position="90"/>
        <end position="113"/>
    </location>
</feature>
<dbReference type="AlphaFoldDB" id="A0A158NNU9"/>
<sequence>MSVAAASPRRRSRVIQIPDRLRGSPNLRFLRFLESLTDDRRTSSIGVLRTVPRHRRYSPRRSTRATDASGDEGSINNRIRKILTGASIEHVSRENSARAARENERIRKQEREG</sequence>
<dbReference type="EMBL" id="ADTU01021803">
    <property type="status" value="NOT_ANNOTATED_CDS"/>
    <property type="molecule type" value="Genomic_DNA"/>
</dbReference>
<name>A0A158NNU9_ATTCE</name>
<dbReference type="KEGG" id="acep:105622391"/>
<reference evidence="2" key="2">
    <citation type="submission" date="2016-04" db="UniProtKB">
        <authorList>
            <consortium name="EnsemblMetazoa"/>
        </authorList>
    </citation>
    <scope>IDENTIFICATION</scope>
</reference>
<accession>A0A158NNU9</accession>
<feature type="compositionally biased region" description="Basic residues" evidence="1">
    <location>
        <begin position="51"/>
        <end position="63"/>
    </location>
</feature>
<organism evidence="2 3">
    <name type="scientific">Atta cephalotes</name>
    <name type="common">Leafcutter ant</name>
    <dbReference type="NCBI Taxonomy" id="12957"/>
    <lineage>
        <taxon>Eukaryota</taxon>
        <taxon>Metazoa</taxon>
        <taxon>Ecdysozoa</taxon>
        <taxon>Arthropoda</taxon>
        <taxon>Hexapoda</taxon>
        <taxon>Insecta</taxon>
        <taxon>Pterygota</taxon>
        <taxon>Neoptera</taxon>
        <taxon>Endopterygota</taxon>
        <taxon>Hymenoptera</taxon>
        <taxon>Apocrita</taxon>
        <taxon>Aculeata</taxon>
        <taxon>Formicoidea</taxon>
        <taxon>Formicidae</taxon>
        <taxon>Myrmicinae</taxon>
        <taxon>Atta</taxon>
    </lineage>
</organism>
<dbReference type="Proteomes" id="UP000005205">
    <property type="component" value="Unassembled WGS sequence"/>
</dbReference>
<protein>
    <submittedName>
        <fullName evidence="2">Uncharacterized protein</fullName>
    </submittedName>
</protein>
<evidence type="ECO:0000256" key="1">
    <source>
        <dbReference type="SAM" id="MobiDB-lite"/>
    </source>
</evidence>
<gene>
    <name evidence="2" type="primary">105622391</name>
</gene>
<evidence type="ECO:0000313" key="3">
    <source>
        <dbReference type="Proteomes" id="UP000005205"/>
    </source>
</evidence>
<dbReference type="OrthoDB" id="10396637at2759"/>
<dbReference type="InParanoid" id="A0A158NNU9"/>
<dbReference type="EMBL" id="ADTU01021804">
    <property type="status" value="NOT_ANNOTATED_CDS"/>
    <property type="molecule type" value="Genomic_DNA"/>
</dbReference>
<proteinExistence type="predicted"/>